<keyword evidence="3" id="KW-1185">Reference proteome</keyword>
<accession>A0A2N7TFV9</accession>
<dbReference type="OrthoDB" id="581532at2"/>
<dbReference type="InterPro" id="IPR011037">
    <property type="entry name" value="Pyrv_Knase-like_insert_dom_sf"/>
</dbReference>
<dbReference type="SUPFAM" id="SSF141673">
    <property type="entry name" value="MOSC N-terminal domain-like"/>
    <property type="match status" value="1"/>
</dbReference>
<dbReference type="GO" id="GO:0030151">
    <property type="term" value="F:molybdenum ion binding"/>
    <property type="evidence" value="ECO:0007669"/>
    <property type="project" value="InterPro"/>
</dbReference>
<dbReference type="PROSITE" id="PS51340">
    <property type="entry name" value="MOSC"/>
    <property type="match status" value="1"/>
</dbReference>
<dbReference type="Pfam" id="PF03476">
    <property type="entry name" value="MOSC_N"/>
    <property type="match status" value="1"/>
</dbReference>
<dbReference type="GO" id="GO:0030170">
    <property type="term" value="F:pyridoxal phosphate binding"/>
    <property type="evidence" value="ECO:0007669"/>
    <property type="project" value="InterPro"/>
</dbReference>
<proteinExistence type="predicted"/>
<evidence type="ECO:0000259" key="1">
    <source>
        <dbReference type="PROSITE" id="PS51340"/>
    </source>
</evidence>
<evidence type="ECO:0000313" key="3">
    <source>
        <dbReference type="Proteomes" id="UP000235346"/>
    </source>
</evidence>
<dbReference type="PANTHER" id="PTHR14237">
    <property type="entry name" value="MOLYBDOPTERIN COFACTOR SULFURASE MOSC"/>
    <property type="match status" value="1"/>
</dbReference>
<comment type="caution">
    <text evidence="2">The sequence shown here is derived from an EMBL/GenBank/DDBJ whole genome shotgun (WGS) entry which is preliminary data.</text>
</comment>
<dbReference type="PANTHER" id="PTHR14237:SF19">
    <property type="entry name" value="MITOCHONDRIAL AMIDOXIME REDUCING COMPONENT 1"/>
    <property type="match status" value="1"/>
</dbReference>
<dbReference type="Proteomes" id="UP000235346">
    <property type="component" value="Unassembled WGS sequence"/>
</dbReference>
<sequence>MRITQLNIYPVKSLRGIALEQATLGPRGLAFDRHWMVVDDVGRFVTQRQLPRMAQVAVRLDAEALVLEHPEVPPLRIALARDDQPRVTTHVWEDQCQGLDEGAEAADWLGRVLGDWKGSGLRLVRFAPDQQRRVDPRYQQGEQAHTAYADGFPFLVTAESSLAVLNEVLVAKGEDAVPMARFRPNIVVEGSAPFAEHGWDALAGDGYRLGMRKPCQRCKIITLDQQTGEAPAPKEPLRTLAGMSLATGAYFGHNATLLDGEDRTIRVGDTLEAETSAG</sequence>
<dbReference type="SUPFAM" id="SSF50800">
    <property type="entry name" value="PK beta-barrel domain-like"/>
    <property type="match status" value="1"/>
</dbReference>
<dbReference type="Pfam" id="PF03473">
    <property type="entry name" value="MOSC"/>
    <property type="match status" value="1"/>
</dbReference>
<dbReference type="RefSeq" id="WP_102629734.1">
    <property type="nucleotide sequence ID" value="NZ_PDOH01000049.1"/>
</dbReference>
<reference evidence="2 3" key="1">
    <citation type="submission" date="2018-01" db="EMBL/GenBank/DDBJ databases">
        <title>Halomonas endophytica sp. nov., isolated from storage liquid in the stems of Populus euphratica.</title>
        <authorList>
            <person name="Chen C."/>
        </authorList>
    </citation>
    <scope>NUCLEOTIDE SEQUENCE [LARGE SCALE GENOMIC DNA]</scope>
    <source>
        <strain evidence="2 3">DSM 26881</strain>
    </source>
</reference>
<gene>
    <name evidence="2" type="ORF">C1H66_20530</name>
</gene>
<dbReference type="InterPro" id="IPR005302">
    <property type="entry name" value="MoCF_Sase_C"/>
</dbReference>
<dbReference type="GO" id="GO:0003824">
    <property type="term" value="F:catalytic activity"/>
    <property type="evidence" value="ECO:0007669"/>
    <property type="project" value="InterPro"/>
</dbReference>
<organism evidence="2 3">
    <name type="scientific">Halomonas heilongjiangensis</name>
    <dbReference type="NCBI Taxonomy" id="1387883"/>
    <lineage>
        <taxon>Bacteria</taxon>
        <taxon>Pseudomonadati</taxon>
        <taxon>Pseudomonadota</taxon>
        <taxon>Gammaproteobacteria</taxon>
        <taxon>Oceanospirillales</taxon>
        <taxon>Halomonadaceae</taxon>
        <taxon>Halomonas</taxon>
    </lineage>
</organism>
<protein>
    <submittedName>
        <fullName evidence="2">MOSC domain-containing protein</fullName>
    </submittedName>
</protein>
<dbReference type="EMBL" id="PNRE01000100">
    <property type="protein sequence ID" value="PMR67072.1"/>
    <property type="molecule type" value="Genomic_DNA"/>
</dbReference>
<evidence type="ECO:0000313" key="2">
    <source>
        <dbReference type="EMBL" id="PMR67072.1"/>
    </source>
</evidence>
<feature type="domain" description="MOSC" evidence="1">
    <location>
        <begin position="121"/>
        <end position="274"/>
    </location>
</feature>
<name>A0A2N7TFV9_9GAMM</name>
<dbReference type="AlphaFoldDB" id="A0A2N7TFV9"/>
<dbReference type="InterPro" id="IPR005303">
    <property type="entry name" value="MOCOS_middle"/>
</dbReference>